<evidence type="ECO:0000313" key="7">
    <source>
        <dbReference type="EMBL" id="KXO98295.1"/>
    </source>
</evidence>
<dbReference type="InterPro" id="IPR020845">
    <property type="entry name" value="AMP-binding_CS"/>
</dbReference>
<dbReference type="Gene3D" id="3.40.50.12780">
    <property type="entry name" value="N-terminal domain of ligase-like"/>
    <property type="match status" value="1"/>
</dbReference>
<organism evidence="7 8">
    <name type="scientific">Tsukamurella pseudospumae</name>
    <dbReference type="NCBI Taxonomy" id="239498"/>
    <lineage>
        <taxon>Bacteria</taxon>
        <taxon>Bacillati</taxon>
        <taxon>Actinomycetota</taxon>
        <taxon>Actinomycetes</taxon>
        <taxon>Mycobacteriales</taxon>
        <taxon>Tsukamurellaceae</taxon>
        <taxon>Tsukamurella</taxon>
    </lineage>
</organism>
<evidence type="ECO:0000313" key="8">
    <source>
        <dbReference type="Proteomes" id="UP000070409"/>
    </source>
</evidence>
<comment type="similarity">
    <text evidence="1">Belongs to the ATP-dependent AMP-binding enzyme family.</text>
</comment>
<dbReference type="InterPro" id="IPR025110">
    <property type="entry name" value="AMP-bd_C"/>
</dbReference>
<keyword evidence="2" id="KW-0436">Ligase</keyword>
<feature type="domain" description="AMP-dependent synthetase/ligase" evidence="5">
    <location>
        <begin position="46"/>
        <end position="377"/>
    </location>
</feature>
<evidence type="ECO:0000259" key="6">
    <source>
        <dbReference type="Pfam" id="PF13193"/>
    </source>
</evidence>
<evidence type="ECO:0000259" key="5">
    <source>
        <dbReference type="Pfam" id="PF00501"/>
    </source>
</evidence>
<dbReference type="PROSITE" id="PS00455">
    <property type="entry name" value="AMP_BINDING"/>
    <property type="match status" value="1"/>
</dbReference>
<accession>A0A137ZJD2</accession>
<dbReference type="RefSeq" id="WP_068745455.1">
    <property type="nucleotide sequence ID" value="NZ_LSRE01000013.1"/>
</dbReference>
<evidence type="ECO:0000256" key="3">
    <source>
        <dbReference type="SAM" id="MobiDB-lite"/>
    </source>
</evidence>
<comment type="caution">
    <text evidence="7">The sequence shown here is derived from an EMBL/GenBank/DDBJ whole genome shotgun (WGS) entry which is preliminary data.</text>
</comment>
<protein>
    <recommendedName>
        <fullName evidence="9">Acyl-CoA synthetase</fullName>
    </recommendedName>
</protein>
<dbReference type="InterPro" id="IPR045851">
    <property type="entry name" value="AMP-bd_C_sf"/>
</dbReference>
<feature type="region of interest" description="Disordered" evidence="3">
    <location>
        <begin position="156"/>
        <end position="176"/>
    </location>
</feature>
<reference evidence="7 8" key="1">
    <citation type="submission" date="2016-02" db="EMBL/GenBank/DDBJ databases">
        <authorList>
            <person name="Teng J.L."/>
            <person name="Tang Y."/>
            <person name="Huang Y."/>
            <person name="Guo F."/>
            <person name="Wei W."/>
            <person name="Chen J.H."/>
            <person name="Wong S.Y."/>
            <person name="Lau S.K."/>
            <person name="Woo P.C."/>
        </authorList>
    </citation>
    <scope>NUCLEOTIDE SEQUENCE [LARGE SCALE GENOMIC DNA]</scope>
    <source>
        <strain evidence="7 8">JCM 13375</strain>
    </source>
</reference>
<keyword evidence="4" id="KW-0812">Transmembrane</keyword>
<evidence type="ECO:0000256" key="2">
    <source>
        <dbReference type="ARBA" id="ARBA00022598"/>
    </source>
</evidence>
<evidence type="ECO:0008006" key="9">
    <source>
        <dbReference type="Google" id="ProtNLM"/>
    </source>
</evidence>
<keyword evidence="8" id="KW-1185">Reference proteome</keyword>
<dbReference type="Pfam" id="PF13193">
    <property type="entry name" value="AMP-binding_C"/>
    <property type="match status" value="1"/>
</dbReference>
<evidence type="ECO:0000256" key="1">
    <source>
        <dbReference type="ARBA" id="ARBA00006432"/>
    </source>
</evidence>
<gene>
    <name evidence="7" type="ORF">AXK61_19920</name>
</gene>
<sequence length="523" mass="54254">MNAAIATALAAARSGLLVPPPPARWPGVLDALFTGPRGIGSLVRLSAARHPDRVAIVDDEGALTYRELLAEVDAAAAALHYGEGVGALGTVGIMCRNSRQFVVALLASTSLGADVVLLNTDFRDRALAASLEGHDISLVICDAEFEAIVGAVPATRTASPGARDQGHRAPSSPREGRLILLTSGTTGTPRGVPRDPDVRTVLGMTASVILRTGARTGMRTMASVPFFHAFGLAGLLITLGLGGTLLTCARFDPASALERAAVHEADALLVVPVMLSRILDAVPEGSETSMPRIVLSGGSALLPSVAERFTRRFGDHLYNGYGSSEVALATLATPSDLRRSPGTVGRAVAGATVAILGDDGAAVAPGSTGRIHVGGAPAVGTYTSGQRKGEVAGLIATGDKGFMDRDGLVHVTGREDDMIVSGGENVYPRALENVLAGHPDIVDSCAVGVPDEQYGQRLAALIVADTERLREPDLRSYLKDSLSRFEQPRDVHFVSAVPRNAAGKVDRRATTALLVQLSLEASS</sequence>
<dbReference type="SUPFAM" id="SSF56801">
    <property type="entry name" value="Acetyl-CoA synthetase-like"/>
    <property type="match status" value="1"/>
</dbReference>
<dbReference type="InterPro" id="IPR042099">
    <property type="entry name" value="ANL_N_sf"/>
</dbReference>
<keyword evidence="4" id="KW-1133">Transmembrane helix</keyword>
<evidence type="ECO:0000256" key="4">
    <source>
        <dbReference type="SAM" id="Phobius"/>
    </source>
</evidence>
<proteinExistence type="inferred from homology"/>
<dbReference type="Pfam" id="PF00501">
    <property type="entry name" value="AMP-binding"/>
    <property type="match status" value="1"/>
</dbReference>
<dbReference type="PANTHER" id="PTHR43201:SF5">
    <property type="entry name" value="MEDIUM-CHAIN ACYL-COA LIGASE ACSF2, MITOCHONDRIAL"/>
    <property type="match status" value="1"/>
</dbReference>
<dbReference type="Gene3D" id="3.30.300.30">
    <property type="match status" value="1"/>
</dbReference>
<feature type="transmembrane region" description="Helical" evidence="4">
    <location>
        <begin position="226"/>
        <end position="249"/>
    </location>
</feature>
<dbReference type="Proteomes" id="UP000070409">
    <property type="component" value="Unassembled WGS sequence"/>
</dbReference>
<keyword evidence="4" id="KW-0472">Membrane</keyword>
<dbReference type="PANTHER" id="PTHR43201">
    <property type="entry name" value="ACYL-COA SYNTHETASE"/>
    <property type="match status" value="1"/>
</dbReference>
<dbReference type="EMBL" id="LSRE01000013">
    <property type="protein sequence ID" value="KXO98295.1"/>
    <property type="molecule type" value="Genomic_DNA"/>
</dbReference>
<feature type="domain" description="AMP-binding enzyme C-terminal" evidence="6">
    <location>
        <begin position="431"/>
        <end position="504"/>
    </location>
</feature>
<dbReference type="InterPro" id="IPR000873">
    <property type="entry name" value="AMP-dep_synth/lig_dom"/>
</dbReference>
<name>A0A137ZJD2_9ACTN</name>